<keyword evidence="1" id="KW-0732">Signal</keyword>
<dbReference type="Proteomes" id="UP000266313">
    <property type="component" value="Chromosome"/>
</dbReference>
<dbReference type="KEGG" id="mmai:sS8_4286"/>
<feature type="signal peptide" evidence="1">
    <location>
        <begin position="1"/>
        <end position="24"/>
    </location>
</feature>
<reference evidence="2 3" key="1">
    <citation type="submission" date="2016-12" db="EMBL/GenBank/DDBJ databases">
        <title>Genome sequencing of Methylocaldum marinum.</title>
        <authorList>
            <person name="Takeuchi M."/>
            <person name="Kamagata Y."/>
            <person name="Hiraoka S."/>
            <person name="Oshima K."/>
            <person name="Hattori M."/>
            <person name="Iwasaki W."/>
        </authorList>
    </citation>
    <scope>NUCLEOTIDE SEQUENCE [LARGE SCALE GENOMIC DNA]</scope>
    <source>
        <strain evidence="2 3">S8</strain>
    </source>
</reference>
<evidence type="ECO:0000313" key="2">
    <source>
        <dbReference type="EMBL" id="BBA36216.1"/>
    </source>
</evidence>
<name>A0A250KXH2_9GAMM</name>
<sequence length="148" mass="16453">MNSETLAYFCFVIMILTHACSTHAEDVYRCPPEVSVSWSIPAPPTGWDVSGAQEGPRVAHYLVSVTFSDGPPENGAFLRPALTREVEVDGGSVVIERYEFSDRVNPTIWLVCRYGNTPATLTKSIPAEMESCEVKRPKDLSEQEVRCR</sequence>
<dbReference type="EMBL" id="AP017928">
    <property type="protein sequence ID" value="BBA36216.1"/>
    <property type="molecule type" value="Genomic_DNA"/>
</dbReference>
<proteinExistence type="predicted"/>
<evidence type="ECO:0000256" key="1">
    <source>
        <dbReference type="SAM" id="SignalP"/>
    </source>
</evidence>
<dbReference type="NCBIfam" id="NF042415">
    <property type="entry name" value="STY0301_fam"/>
    <property type="match status" value="1"/>
</dbReference>
<dbReference type="AlphaFoldDB" id="A0A250KXH2"/>
<protein>
    <submittedName>
        <fullName evidence="2">Uncharacterized protein</fullName>
    </submittedName>
</protein>
<accession>A0A250KXH2</accession>
<dbReference type="RefSeq" id="WP_408631153.1">
    <property type="nucleotide sequence ID" value="NZ_AP017928.1"/>
</dbReference>
<feature type="chain" id="PRO_5012806613" evidence="1">
    <location>
        <begin position="25"/>
        <end position="148"/>
    </location>
</feature>
<evidence type="ECO:0000313" key="3">
    <source>
        <dbReference type="Proteomes" id="UP000266313"/>
    </source>
</evidence>
<dbReference type="InterPro" id="IPR049973">
    <property type="entry name" value="STY0301-like"/>
</dbReference>
<organism evidence="2 3">
    <name type="scientific">Methylocaldum marinum</name>
    <dbReference type="NCBI Taxonomy" id="1432792"/>
    <lineage>
        <taxon>Bacteria</taxon>
        <taxon>Pseudomonadati</taxon>
        <taxon>Pseudomonadota</taxon>
        <taxon>Gammaproteobacteria</taxon>
        <taxon>Methylococcales</taxon>
        <taxon>Methylococcaceae</taxon>
        <taxon>Methylocaldum</taxon>
    </lineage>
</organism>
<gene>
    <name evidence="2" type="ORF">sS8_4286</name>
</gene>
<keyword evidence="3" id="KW-1185">Reference proteome</keyword>